<sequence>DVKVTNETTMDADLHVDDTQLYNDAEIAADEAVMAVREALKSGKAAKDAIKVEGSDADWFLNDIPLNHDAQIISNGVIHVAKQVIAANVVADAPAPASSMAFDRKIKPEPISMP</sequence>
<feature type="non-terminal residue" evidence="1">
    <location>
        <position position="114"/>
    </location>
</feature>
<accession>A0A0J8B2L3</accession>
<dbReference type="Gramene" id="KMS94087">
    <property type="protein sequence ID" value="KMS94087"/>
    <property type="gene ID" value="BVRB_024930"/>
</dbReference>
<name>A0A0J8B2L3_BETVV</name>
<feature type="non-terminal residue" evidence="1">
    <location>
        <position position="1"/>
    </location>
</feature>
<gene>
    <name evidence="1" type="ORF">BVRB_024930</name>
</gene>
<dbReference type="Proteomes" id="UP000035740">
    <property type="component" value="Unassembled WGS sequence"/>
</dbReference>
<reference evidence="1 2" key="1">
    <citation type="journal article" date="2014" name="Nature">
        <title>The genome of the recently domesticated crop plant sugar beet (Beta vulgaris).</title>
        <authorList>
            <person name="Dohm J.C."/>
            <person name="Minoche A.E."/>
            <person name="Holtgrawe D."/>
            <person name="Capella-Gutierrez S."/>
            <person name="Zakrzewski F."/>
            <person name="Tafer H."/>
            <person name="Rupp O."/>
            <person name="Sorensen T.R."/>
            <person name="Stracke R."/>
            <person name="Reinhardt R."/>
            <person name="Goesmann A."/>
            <person name="Kraft T."/>
            <person name="Schulz B."/>
            <person name="Stadler P.F."/>
            <person name="Schmidt T."/>
            <person name="Gabaldon T."/>
            <person name="Lehrach H."/>
            <person name="Weisshaar B."/>
            <person name="Himmelbauer H."/>
        </authorList>
    </citation>
    <scope>NUCLEOTIDE SEQUENCE [LARGE SCALE GENOMIC DNA]</scope>
    <source>
        <tissue evidence="1">Taproot</tissue>
    </source>
</reference>
<protein>
    <submittedName>
        <fullName evidence="1">Uncharacterized protein</fullName>
    </submittedName>
</protein>
<proteinExistence type="predicted"/>
<evidence type="ECO:0000313" key="2">
    <source>
        <dbReference type="Proteomes" id="UP000035740"/>
    </source>
</evidence>
<dbReference type="EMBL" id="KQ096308">
    <property type="protein sequence ID" value="KMS94087.1"/>
    <property type="molecule type" value="Genomic_DNA"/>
</dbReference>
<organism evidence="1 2">
    <name type="scientific">Beta vulgaris subsp. vulgaris</name>
    <name type="common">Beet</name>
    <dbReference type="NCBI Taxonomy" id="3555"/>
    <lineage>
        <taxon>Eukaryota</taxon>
        <taxon>Viridiplantae</taxon>
        <taxon>Streptophyta</taxon>
        <taxon>Embryophyta</taxon>
        <taxon>Tracheophyta</taxon>
        <taxon>Spermatophyta</taxon>
        <taxon>Magnoliopsida</taxon>
        <taxon>eudicotyledons</taxon>
        <taxon>Gunneridae</taxon>
        <taxon>Pentapetalae</taxon>
        <taxon>Caryophyllales</taxon>
        <taxon>Chenopodiaceae</taxon>
        <taxon>Betoideae</taxon>
        <taxon>Beta</taxon>
    </lineage>
</organism>
<evidence type="ECO:0000313" key="1">
    <source>
        <dbReference type="EMBL" id="KMS94087.1"/>
    </source>
</evidence>
<dbReference type="AlphaFoldDB" id="A0A0J8B2L3"/>
<keyword evidence="2" id="KW-1185">Reference proteome</keyword>